<proteinExistence type="predicted"/>
<dbReference type="Proteomes" id="UP001359485">
    <property type="component" value="Unassembled WGS sequence"/>
</dbReference>
<feature type="region of interest" description="Disordered" evidence="1">
    <location>
        <begin position="1"/>
        <end position="49"/>
    </location>
</feature>
<evidence type="ECO:0000313" key="2">
    <source>
        <dbReference type="EMBL" id="KAK6640867.1"/>
    </source>
</evidence>
<feature type="compositionally biased region" description="Acidic residues" evidence="1">
    <location>
        <begin position="16"/>
        <end position="38"/>
    </location>
</feature>
<comment type="caution">
    <text evidence="2">The sequence shown here is derived from an EMBL/GenBank/DDBJ whole genome shotgun (WGS) entry which is preliminary data.</text>
</comment>
<dbReference type="EMBL" id="JAWJWF010000001">
    <property type="protein sequence ID" value="KAK6640867.1"/>
    <property type="molecule type" value="Genomic_DNA"/>
</dbReference>
<keyword evidence="3" id="KW-1185">Reference proteome</keyword>
<gene>
    <name evidence="2" type="ORF">RUM44_012565</name>
</gene>
<organism evidence="2 3">
    <name type="scientific">Polyplax serrata</name>
    <name type="common">Common mouse louse</name>
    <dbReference type="NCBI Taxonomy" id="468196"/>
    <lineage>
        <taxon>Eukaryota</taxon>
        <taxon>Metazoa</taxon>
        <taxon>Ecdysozoa</taxon>
        <taxon>Arthropoda</taxon>
        <taxon>Hexapoda</taxon>
        <taxon>Insecta</taxon>
        <taxon>Pterygota</taxon>
        <taxon>Neoptera</taxon>
        <taxon>Paraneoptera</taxon>
        <taxon>Psocodea</taxon>
        <taxon>Troctomorpha</taxon>
        <taxon>Phthiraptera</taxon>
        <taxon>Anoplura</taxon>
        <taxon>Polyplacidae</taxon>
        <taxon>Polyplax</taxon>
    </lineage>
</organism>
<name>A0ABR1BC08_POLSC</name>
<accession>A0ABR1BC08</accession>
<reference evidence="2 3" key="1">
    <citation type="submission" date="2023-09" db="EMBL/GenBank/DDBJ databases">
        <title>Genomes of two closely related lineages of the louse Polyplax serrata with different host specificities.</title>
        <authorList>
            <person name="Martinu J."/>
            <person name="Tarabai H."/>
            <person name="Stefka J."/>
            <person name="Hypsa V."/>
        </authorList>
    </citation>
    <scope>NUCLEOTIDE SEQUENCE [LARGE SCALE GENOMIC DNA]</scope>
    <source>
        <strain evidence="2">98ZLc_SE</strain>
    </source>
</reference>
<protein>
    <submittedName>
        <fullName evidence="2">Uncharacterized protein</fullName>
    </submittedName>
</protein>
<sequence length="112" mass="12559">MTPTTEDRKKYSRDVADDDDVNDDDDDDDARDGDGDAGEIEKRPGPTDSAQFTLSVKFLRGDLLVPREADIISSGMQIPSPSNLKDRKHNTRSERFVIVIRHRKNASEPTTN</sequence>
<evidence type="ECO:0000256" key="1">
    <source>
        <dbReference type="SAM" id="MobiDB-lite"/>
    </source>
</evidence>
<feature type="compositionally biased region" description="Basic and acidic residues" evidence="1">
    <location>
        <begin position="1"/>
        <end position="15"/>
    </location>
</feature>
<evidence type="ECO:0000313" key="3">
    <source>
        <dbReference type="Proteomes" id="UP001359485"/>
    </source>
</evidence>